<dbReference type="Proteomes" id="UP001107558">
    <property type="component" value="Chromosome 1"/>
</dbReference>
<feature type="transmembrane region" description="Helical" evidence="2">
    <location>
        <begin position="31"/>
        <end position="52"/>
    </location>
</feature>
<organism evidence="3 4">
    <name type="scientific">Polypedilum vanderplanki</name>
    <name type="common">Sleeping chironomid midge</name>
    <dbReference type="NCBI Taxonomy" id="319348"/>
    <lineage>
        <taxon>Eukaryota</taxon>
        <taxon>Metazoa</taxon>
        <taxon>Ecdysozoa</taxon>
        <taxon>Arthropoda</taxon>
        <taxon>Hexapoda</taxon>
        <taxon>Insecta</taxon>
        <taxon>Pterygota</taxon>
        <taxon>Neoptera</taxon>
        <taxon>Endopterygota</taxon>
        <taxon>Diptera</taxon>
        <taxon>Nematocera</taxon>
        <taxon>Chironomoidea</taxon>
        <taxon>Chironomidae</taxon>
        <taxon>Chironominae</taxon>
        <taxon>Polypedilum</taxon>
        <taxon>Polypedilum</taxon>
    </lineage>
</organism>
<comment type="caution">
    <text evidence="3">The sequence shown here is derived from an EMBL/GenBank/DDBJ whole genome shotgun (WGS) entry which is preliminary data.</text>
</comment>
<keyword evidence="4" id="KW-1185">Reference proteome</keyword>
<dbReference type="AlphaFoldDB" id="A0A9J6CL03"/>
<evidence type="ECO:0000256" key="2">
    <source>
        <dbReference type="SAM" id="Phobius"/>
    </source>
</evidence>
<evidence type="ECO:0000256" key="1">
    <source>
        <dbReference type="SAM" id="MobiDB-lite"/>
    </source>
</evidence>
<evidence type="ECO:0000313" key="3">
    <source>
        <dbReference type="EMBL" id="KAG5682270.1"/>
    </source>
</evidence>
<keyword evidence="2" id="KW-0472">Membrane</keyword>
<name>A0A9J6CL03_POLVA</name>
<proteinExistence type="predicted"/>
<keyword evidence="2" id="KW-1133">Transmembrane helix</keyword>
<gene>
    <name evidence="3" type="ORF">PVAND_011634</name>
</gene>
<accession>A0A9J6CL03</accession>
<protein>
    <submittedName>
        <fullName evidence="3">Uncharacterized protein</fullName>
    </submittedName>
</protein>
<evidence type="ECO:0000313" key="4">
    <source>
        <dbReference type="Proteomes" id="UP001107558"/>
    </source>
</evidence>
<sequence length="94" mass="10102">MTSSKNSNHSLNNESITVYLKYSKYNKQKTIIKMAIIKFLFFAALFIAFAYAQLPELPIALPNLPVPIPGVSGGESGSESPAAGGETASYHGHN</sequence>
<feature type="region of interest" description="Disordered" evidence="1">
    <location>
        <begin position="72"/>
        <end position="94"/>
    </location>
</feature>
<dbReference type="EMBL" id="JADBJN010000001">
    <property type="protein sequence ID" value="KAG5682270.1"/>
    <property type="molecule type" value="Genomic_DNA"/>
</dbReference>
<feature type="compositionally biased region" description="Low complexity" evidence="1">
    <location>
        <begin position="77"/>
        <end position="94"/>
    </location>
</feature>
<keyword evidence="2" id="KW-0812">Transmembrane</keyword>
<reference evidence="3" key="1">
    <citation type="submission" date="2021-03" db="EMBL/GenBank/DDBJ databases">
        <title>Chromosome level genome of the anhydrobiotic midge Polypedilum vanderplanki.</title>
        <authorList>
            <person name="Yoshida Y."/>
            <person name="Kikawada T."/>
            <person name="Gusev O."/>
        </authorList>
    </citation>
    <scope>NUCLEOTIDE SEQUENCE</scope>
    <source>
        <strain evidence="3">NIAS01</strain>
        <tissue evidence="3">Whole body or cell culture</tissue>
    </source>
</reference>